<dbReference type="Proteomes" id="UP000007800">
    <property type="component" value="Unassembled WGS sequence"/>
</dbReference>
<sequence>MSTHPQYLFNAKQSCCDPKMRKYEAIQEFKMNVTKPQVTKPQFLYGSIYTQWSRFLPSWKSNQELFVGIDLVRMMLLEEKVRMMLLEENDGGDVFNSADRFLANMTVLSNAIAQDPFNYIILGTIRAGLCDMVPTMALPAVT</sequence>
<accession>C5L165</accession>
<organism evidence="2">
    <name type="scientific">Perkinsus marinus (strain ATCC 50983 / TXsc)</name>
    <dbReference type="NCBI Taxonomy" id="423536"/>
    <lineage>
        <taxon>Eukaryota</taxon>
        <taxon>Sar</taxon>
        <taxon>Alveolata</taxon>
        <taxon>Perkinsozoa</taxon>
        <taxon>Perkinsea</taxon>
        <taxon>Perkinsida</taxon>
        <taxon>Perkinsidae</taxon>
        <taxon>Perkinsus</taxon>
    </lineage>
</organism>
<evidence type="ECO:0000313" key="2">
    <source>
        <dbReference type="Proteomes" id="UP000007800"/>
    </source>
</evidence>
<keyword evidence="2" id="KW-1185">Reference proteome</keyword>
<dbReference type="GeneID" id="9052367"/>
<name>C5L165_PERM5</name>
<reference evidence="1 2" key="1">
    <citation type="submission" date="2008-07" db="EMBL/GenBank/DDBJ databases">
        <authorList>
            <person name="El-Sayed N."/>
            <person name="Caler E."/>
            <person name="Inman J."/>
            <person name="Amedeo P."/>
            <person name="Hass B."/>
            <person name="Wortman J."/>
        </authorList>
    </citation>
    <scope>NUCLEOTIDE SEQUENCE [LARGE SCALE GENOMIC DNA]</scope>
    <source>
        <strain evidence="2">ATCC 50983 / TXsc</strain>
    </source>
</reference>
<dbReference type="InParanoid" id="C5L165"/>
<proteinExistence type="predicted"/>
<dbReference type="RefSeq" id="XP_002777656.1">
    <property type="nucleotide sequence ID" value="XM_002777610.1"/>
</dbReference>
<evidence type="ECO:0000313" key="1">
    <source>
        <dbReference type="EMBL" id="EER09472.1"/>
    </source>
</evidence>
<protein>
    <submittedName>
        <fullName evidence="1">Uncharacterized protein</fullName>
    </submittedName>
</protein>
<dbReference type="AlphaFoldDB" id="C5L165"/>
<gene>
    <name evidence="1" type="ORF">Pmar_PMAR016403</name>
</gene>
<dbReference type="EMBL" id="GG678232">
    <property type="protein sequence ID" value="EER09472.1"/>
    <property type="molecule type" value="Genomic_DNA"/>
</dbReference>